<organism evidence="1 2">
    <name type="scientific">Allacma fusca</name>
    <dbReference type="NCBI Taxonomy" id="39272"/>
    <lineage>
        <taxon>Eukaryota</taxon>
        <taxon>Metazoa</taxon>
        <taxon>Ecdysozoa</taxon>
        <taxon>Arthropoda</taxon>
        <taxon>Hexapoda</taxon>
        <taxon>Collembola</taxon>
        <taxon>Symphypleona</taxon>
        <taxon>Sminthuridae</taxon>
        <taxon>Allacma</taxon>
    </lineage>
</organism>
<keyword evidence="2" id="KW-1185">Reference proteome</keyword>
<name>A0A8J2JP57_9HEXA</name>
<comment type="caution">
    <text evidence="1">The sequence shown here is derived from an EMBL/GenBank/DDBJ whole genome shotgun (WGS) entry which is preliminary data.</text>
</comment>
<evidence type="ECO:0000313" key="1">
    <source>
        <dbReference type="EMBL" id="CAG7722122.1"/>
    </source>
</evidence>
<accession>A0A8J2JP57</accession>
<reference evidence="1" key="1">
    <citation type="submission" date="2021-06" db="EMBL/GenBank/DDBJ databases">
        <authorList>
            <person name="Hodson N. C."/>
            <person name="Mongue J. A."/>
            <person name="Jaron S. K."/>
        </authorList>
    </citation>
    <scope>NUCLEOTIDE SEQUENCE</scope>
</reference>
<protein>
    <submittedName>
        <fullName evidence="1">Uncharacterized protein</fullName>
    </submittedName>
</protein>
<dbReference type="Proteomes" id="UP000708208">
    <property type="component" value="Unassembled WGS sequence"/>
</dbReference>
<dbReference type="OrthoDB" id="1607513at2759"/>
<proteinExistence type="predicted"/>
<sequence length="134" mass="15307">MPVRWNSTFSMLKRCLKLRKALDSTMRSDKSLLKLYNHLESITEDAGYHSVVIAAAKLACNKLNVYYPKTDGLAHLMGIGVSLSGTNQWASSHLFQLIKKLLQMCGRRSTRAYFCGGRSMNRSILFFQKWQRIS</sequence>
<dbReference type="EMBL" id="CAJVCH010086417">
    <property type="protein sequence ID" value="CAG7722122.1"/>
    <property type="molecule type" value="Genomic_DNA"/>
</dbReference>
<evidence type="ECO:0000313" key="2">
    <source>
        <dbReference type="Proteomes" id="UP000708208"/>
    </source>
</evidence>
<dbReference type="AlphaFoldDB" id="A0A8J2JP57"/>
<gene>
    <name evidence="1" type="ORF">AFUS01_LOCUS11292</name>
</gene>